<dbReference type="GeneID" id="80399596"/>
<dbReference type="EMBL" id="BK013898">
    <property type="protein sequence ID" value="DAD51713.1"/>
    <property type="molecule type" value="Genomic_RNA"/>
</dbReference>
<reference evidence="2" key="1">
    <citation type="submission" date="2020-09" db="EMBL/GenBank/DDBJ databases">
        <title>Leviviricetes taxonomy.</title>
        <authorList>
            <person name="Stockdale S.R."/>
            <person name="Callanan J."/>
            <person name="Adriaenssens E.M."/>
            <person name="Kuhn J.H."/>
            <person name="Rumnieks J."/>
            <person name="Shkoporov A."/>
            <person name="Draper L.A."/>
            <person name="Ross P."/>
            <person name="Hill C."/>
        </authorList>
    </citation>
    <scope>NUCLEOTIDE SEQUENCE</scope>
</reference>
<feature type="non-terminal residue" evidence="2">
    <location>
        <position position="48"/>
    </location>
</feature>
<gene>
    <name evidence="2" type="primary">Esthiorhiza.2_28_4</name>
</gene>
<sequence length="48" mass="5245">MLGDPNPLASRFGGPDHTDLGSVSGRMWEEPPPRGSEVLSRALAWEMH</sequence>
<evidence type="ECO:0000313" key="2">
    <source>
        <dbReference type="EMBL" id="DAD51713.1"/>
    </source>
</evidence>
<name>A0A8S5L244_9VIRU</name>
<organism evidence="2 3">
    <name type="scientific">ssRNA phage Esthiorhiza.2_28</name>
    <dbReference type="NCBI Taxonomy" id="2786045"/>
    <lineage>
        <taxon>Viruses</taxon>
        <taxon>Riboviria</taxon>
        <taxon>Orthornavirae</taxon>
        <taxon>Lenarviricota</taxon>
        <taxon>Leviviricetes</taxon>
        <taxon>Timlovirales</taxon>
        <taxon>Steitzviridae</taxon>
        <taxon>Hodnevirus</taxon>
        <taxon>Hodnevirus arvivivens</taxon>
        <taxon>Arctuvirus arvivivens</taxon>
    </lineage>
</organism>
<evidence type="ECO:0000313" key="3">
    <source>
        <dbReference type="Proteomes" id="UP000676612"/>
    </source>
</evidence>
<protein>
    <submittedName>
        <fullName evidence="2">Uncharacterized protein</fullName>
    </submittedName>
</protein>
<evidence type="ECO:0000256" key="1">
    <source>
        <dbReference type="SAM" id="MobiDB-lite"/>
    </source>
</evidence>
<proteinExistence type="predicted"/>
<keyword evidence="3" id="KW-1185">Reference proteome</keyword>
<dbReference type="RefSeq" id="YP_010770316.1">
    <property type="nucleotide sequence ID" value="NC_074230.1"/>
</dbReference>
<dbReference type="Proteomes" id="UP000676612">
    <property type="component" value="Segment"/>
</dbReference>
<feature type="region of interest" description="Disordered" evidence="1">
    <location>
        <begin position="1"/>
        <end position="35"/>
    </location>
</feature>
<dbReference type="KEGG" id="vg:80399596"/>
<accession>A0A8S5L244</accession>